<feature type="domain" description="C2H2-type" evidence="2">
    <location>
        <begin position="434"/>
        <end position="459"/>
    </location>
</feature>
<dbReference type="Gene3D" id="3.30.160.60">
    <property type="entry name" value="Classic Zinc Finger"/>
    <property type="match status" value="1"/>
</dbReference>
<comment type="caution">
    <text evidence="3">The sequence shown here is derived from an EMBL/GenBank/DDBJ whole genome shotgun (WGS) entry which is preliminary data.</text>
</comment>
<feature type="compositionally biased region" description="Basic and acidic residues" evidence="1">
    <location>
        <begin position="186"/>
        <end position="199"/>
    </location>
</feature>
<dbReference type="AlphaFoldDB" id="A0AAN9UT78"/>
<evidence type="ECO:0000259" key="2">
    <source>
        <dbReference type="SMART" id="SM00355"/>
    </source>
</evidence>
<dbReference type="EMBL" id="JAKJXP020000045">
    <property type="protein sequence ID" value="KAK7751795.1"/>
    <property type="molecule type" value="Genomic_DNA"/>
</dbReference>
<accession>A0AAN9UT78</accession>
<feature type="compositionally biased region" description="Polar residues" evidence="1">
    <location>
        <begin position="386"/>
        <end position="416"/>
    </location>
</feature>
<dbReference type="Proteomes" id="UP001320420">
    <property type="component" value="Unassembled WGS sequence"/>
</dbReference>
<dbReference type="InterPro" id="IPR036236">
    <property type="entry name" value="Znf_C2H2_sf"/>
</dbReference>
<organism evidence="3 4">
    <name type="scientific">Diatrype stigma</name>
    <dbReference type="NCBI Taxonomy" id="117547"/>
    <lineage>
        <taxon>Eukaryota</taxon>
        <taxon>Fungi</taxon>
        <taxon>Dikarya</taxon>
        <taxon>Ascomycota</taxon>
        <taxon>Pezizomycotina</taxon>
        <taxon>Sordariomycetes</taxon>
        <taxon>Xylariomycetidae</taxon>
        <taxon>Xylariales</taxon>
        <taxon>Diatrypaceae</taxon>
        <taxon>Diatrype</taxon>
    </lineage>
</organism>
<feature type="compositionally biased region" description="Polar residues" evidence="1">
    <location>
        <begin position="211"/>
        <end position="220"/>
    </location>
</feature>
<proteinExistence type="predicted"/>
<evidence type="ECO:0000313" key="3">
    <source>
        <dbReference type="EMBL" id="KAK7751795.1"/>
    </source>
</evidence>
<protein>
    <recommendedName>
        <fullName evidence="2">C2H2-type domain-containing protein</fullName>
    </recommendedName>
</protein>
<name>A0AAN9UT78_9PEZI</name>
<feature type="domain" description="C2H2-type" evidence="2">
    <location>
        <begin position="465"/>
        <end position="494"/>
    </location>
</feature>
<feature type="region of interest" description="Disordered" evidence="1">
    <location>
        <begin position="1"/>
        <end position="166"/>
    </location>
</feature>
<evidence type="ECO:0000313" key="4">
    <source>
        <dbReference type="Proteomes" id="UP001320420"/>
    </source>
</evidence>
<feature type="compositionally biased region" description="Acidic residues" evidence="1">
    <location>
        <begin position="119"/>
        <end position="133"/>
    </location>
</feature>
<feature type="compositionally biased region" description="Pro residues" evidence="1">
    <location>
        <begin position="41"/>
        <end position="50"/>
    </location>
</feature>
<feature type="region of interest" description="Disordered" evidence="1">
    <location>
        <begin position="178"/>
        <end position="417"/>
    </location>
</feature>
<feature type="compositionally biased region" description="Polar residues" evidence="1">
    <location>
        <begin position="264"/>
        <end position="275"/>
    </location>
</feature>
<reference evidence="3 4" key="1">
    <citation type="submission" date="2024-02" db="EMBL/GenBank/DDBJ databases">
        <title>De novo assembly and annotation of 12 fungi associated with fruit tree decline syndrome in Ontario, Canada.</title>
        <authorList>
            <person name="Sulman M."/>
            <person name="Ellouze W."/>
            <person name="Ilyukhin E."/>
        </authorList>
    </citation>
    <scope>NUCLEOTIDE SEQUENCE [LARGE SCALE GENOMIC DNA]</scope>
    <source>
        <strain evidence="3 4">M11/M66-122</strain>
    </source>
</reference>
<dbReference type="InterPro" id="IPR013087">
    <property type="entry name" value="Znf_C2H2_type"/>
</dbReference>
<dbReference type="SMART" id="SM00355">
    <property type="entry name" value="ZnF_C2H2"/>
    <property type="match status" value="2"/>
</dbReference>
<evidence type="ECO:0000256" key="1">
    <source>
        <dbReference type="SAM" id="MobiDB-lite"/>
    </source>
</evidence>
<feature type="compositionally biased region" description="Low complexity" evidence="1">
    <location>
        <begin position="1"/>
        <end position="11"/>
    </location>
</feature>
<feature type="compositionally biased region" description="Low complexity" evidence="1">
    <location>
        <begin position="370"/>
        <end position="385"/>
    </location>
</feature>
<keyword evidence="4" id="KW-1185">Reference proteome</keyword>
<gene>
    <name evidence="3" type="ORF">SLS62_006281</name>
</gene>
<dbReference type="SUPFAM" id="SSF57667">
    <property type="entry name" value="beta-beta-alpha zinc fingers"/>
    <property type="match status" value="1"/>
</dbReference>
<sequence>MTATSAAATSAHDPPAGDIYGPDEAFPQNSPLMKPHYPRLKPSPSPPPDVPHPKVSSSPSSCGRKSANRHRKIRPSQGDAVLIHYLDGGRQPDIAHEALNNPLAQYQDGVDEQSNSGSDVEEESATDSGDEEEIRSHEMSPESVPRPAEPSNAAAPTAGSRPIDLTLQSLATNALAAVTAAAHPTNGDDRRHADSEPRIAQRAKPPDSLMINGTNGTRDSTGIKEGAKSVLAPPISPFSRHGSQDMYSPRHQVPGQVLMHPNDVKSSPTTLSPTRSGGSGESGELPPIQSSSPRSETSGHDPLPSIDHLIGQISPTQQDMQEMQMRRGSHFPHSPPSGVPRMAGMPGTHGSPPISPNDPYRQGMPSPANSLPVLSPYYYSSASSSTNHRSGPDYSSNGETPNTDISSTTPGTQGSSIMDRMSIDHMTNPPMGAFVCKFHGCTAPAFSTQYLLNSHANVHSSARPHYCPVKGCPRSEGGKGFKRKNEMIRHGLVHDSPGYVCPFCPDREHKYPRPDNLQRYVLRRSSNKTAICNRGSDALHYVEGGMRLILNSGTFGFTTSTKTKTTRPFETCWRSGPMVLIEDGDDEEVRYKKSTDPRR</sequence>